<dbReference type="Pfam" id="PF13173">
    <property type="entry name" value="AAA_14"/>
    <property type="match status" value="1"/>
</dbReference>
<dbReference type="GO" id="GO:0003677">
    <property type="term" value="F:DNA binding"/>
    <property type="evidence" value="ECO:0007669"/>
    <property type="project" value="UniProtKB-KW"/>
</dbReference>
<dbReference type="Gene3D" id="1.10.10.10">
    <property type="entry name" value="Winged helix-like DNA-binding domain superfamily/Winged helix DNA-binding domain"/>
    <property type="match status" value="1"/>
</dbReference>
<dbReference type="EMBL" id="MFJR01000009">
    <property type="protein sequence ID" value="OGG26407.1"/>
    <property type="molecule type" value="Genomic_DNA"/>
</dbReference>
<proteinExistence type="predicted"/>
<comment type="caution">
    <text evidence="3">The sequence shown here is derived from an EMBL/GenBank/DDBJ whole genome shotgun (WGS) entry which is preliminary data.</text>
</comment>
<feature type="domain" description="AAA+ ATPase" evidence="2">
    <location>
        <begin position="16"/>
        <end position="157"/>
    </location>
</feature>
<organism evidence="3 4">
    <name type="scientific">Candidatus Gottesmanbacteria bacterium RIFCSPLOWO2_01_FULL_39_12b</name>
    <dbReference type="NCBI Taxonomy" id="1798388"/>
    <lineage>
        <taxon>Bacteria</taxon>
        <taxon>Candidatus Gottesmaniibacteriota</taxon>
    </lineage>
</organism>
<dbReference type="Pfam" id="PF13635">
    <property type="entry name" value="DUF4143"/>
    <property type="match status" value="1"/>
</dbReference>
<dbReference type="InterPro" id="IPR003593">
    <property type="entry name" value="AAA+_ATPase"/>
</dbReference>
<dbReference type="Gene3D" id="3.40.50.300">
    <property type="entry name" value="P-loop containing nucleotide triphosphate hydrolases"/>
    <property type="match status" value="1"/>
</dbReference>
<evidence type="ECO:0000259" key="2">
    <source>
        <dbReference type="SMART" id="SM00382"/>
    </source>
</evidence>
<dbReference type="SMART" id="SM00382">
    <property type="entry name" value="AAA"/>
    <property type="match status" value="1"/>
</dbReference>
<dbReference type="SUPFAM" id="SSF52540">
    <property type="entry name" value="P-loop containing nucleoside triphosphate hydrolases"/>
    <property type="match status" value="1"/>
</dbReference>
<dbReference type="Proteomes" id="UP000176609">
    <property type="component" value="Unassembled WGS sequence"/>
</dbReference>
<name>A0A1F6AQ50_9BACT</name>
<dbReference type="InterPro" id="IPR036390">
    <property type="entry name" value="WH_DNA-bd_sf"/>
</dbReference>
<dbReference type="AlphaFoldDB" id="A0A1F6AQ50"/>
<dbReference type="InterPro" id="IPR036388">
    <property type="entry name" value="WH-like_DNA-bd_sf"/>
</dbReference>
<gene>
    <name evidence="3" type="ORF">A2960_06020</name>
</gene>
<evidence type="ECO:0000256" key="1">
    <source>
        <dbReference type="ARBA" id="ARBA00023125"/>
    </source>
</evidence>
<protein>
    <recommendedName>
        <fullName evidence="2">AAA+ ATPase domain-containing protein</fullName>
    </recommendedName>
</protein>
<dbReference type="InterPro" id="IPR027417">
    <property type="entry name" value="P-loop_NTPase"/>
</dbReference>
<dbReference type="PANTHER" id="PTHR43566:SF1">
    <property type="entry name" value="AAA+ ATPASE DOMAIN-CONTAINING PROTEIN"/>
    <property type="match status" value="1"/>
</dbReference>
<evidence type="ECO:0000313" key="3">
    <source>
        <dbReference type="EMBL" id="OGG26407.1"/>
    </source>
</evidence>
<dbReference type="InterPro" id="IPR041682">
    <property type="entry name" value="AAA_14"/>
</dbReference>
<keyword evidence="1" id="KW-0238">DNA-binding</keyword>
<evidence type="ECO:0000313" key="4">
    <source>
        <dbReference type="Proteomes" id="UP000176609"/>
    </source>
</evidence>
<sequence>MIYPRFYADLEKYIQPGKVLLIYGPRRTGKTTLVTEYLKTTKWRYKLDSGDNIRTQHTLSSQDFSQILPYALDYDLIVIDEAQNIPNIGMALKILVDQKPHLRIIATGSSSFELAGQVGEPLTGRKRTITLYPIAQQELLLGIHNRFELKQHLSDYLIFGSYPETLTTDSHRKKMEILEDIVNSYLLKDIFTLETVKASKTLLSILKLLAFQVGQQVSFNELSSTLGVNIRTVKRYLDLLEKAFVIISVTGYSRNLRSEVTSKAKYYFLDTGIRNGIIQQYQDLDSRNDIGNLWENFIFIERLKHRQFSSLYANTYFWRTYSQQEIDIVEEHGGKLFGYECKWSEKRKNIAPKEWKITYPEASFLVVTPKNYLDYIS</sequence>
<accession>A0A1F6AQ50</accession>
<reference evidence="3 4" key="1">
    <citation type="journal article" date="2016" name="Nat. Commun.">
        <title>Thousands of microbial genomes shed light on interconnected biogeochemical processes in an aquifer system.</title>
        <authorList>
            <person name="Anantharaman K."/>
            <person name="Brown C.T."/>
            <person name="Hug L.A."/>
            <person name="Sharon I."/>
            <person name="Castelle C.J."/>
            <person name="Probst A.J."/>
            <person name="Thomas B.C."/>
            <person name="Singh A."/>
            <person name="Wilkins M.J."/>
            <person name="Karaoz U."/>
            <person name="Brodie E.L."/>
            <person name="Williams K.H."/>
            <person name="Hubbard S.S."/>
            <person name="Banfield J.F."/>
        </authorList>
    </citation>
    <scope>NUCLEOTIDE SEQUENCE [LARGE SCALE GENOMIC DNA]</scope>
</reference>
<dbReference type="PANTHER" id="PTHR43566">
    <property type="entry name" value="CONSERVED PROTEIN"/>
    <property type="match status" value="1"/>
</dbReference>
<dbReference type="InterPro" id="IPR025420">
    <property type="entry name" value="DUF4143"/>
</dbReference>
<dbReference type="SUPFAM" id="SSF46785">
    <property type="entry name" value="Winged helix' DNA-binding domain"/>
    <property type="match status" value="1"/>
</dbReference>